<sequence>MKLFLRILQRLFLPVYRTIQQSIRAVKTAARQQVQGHIARLRRQLSLSSSQFYSAESPDESVLPTFLHEGLGEKQSV</sequence>
<evidence type="ECO:0000313" key="2">
    <source>
        <dbReference type="Proteomes" id="UP001152561"/>
    </source>
</evidence>
<evidence type="ECO:0000313" key="1">
    <source>
        <dbReference type="EMBL" id="KAJ8526465.1"/>
    </source>
</evidence>
<protein>
    <submittedName>
        <fullName evidence="1">Uncharacterized protein</fullName>
    </submittedName>
</protein>
<proteinExistence type="predicted"/>
<dbReference type="EMBL" id="JAJAGQ010000024">
    <property type="protein sequence ID" value="KAJ8526465.1"/>
    <property type="molecule type" value="Genomic_DNA"/>
</dbReference>
<dbReference type="Proteomes" id="UP001152561">
    <property type="component" value="Unassembled WGS sequence"/>
</dbReference>
<keyword evidence="2" id="KW-1185">Reference proteome</keyword>
<name>A0A9Q1L157_9SOLA</name>
<gene>
    <name evidence="1" type="ORF">K7X08_028942</name>
</gene>
<accession>A0A9Q1L157</accession>
<organism evidence="1 2">
    <name type="scientific">Anisodus acutangulus</name>
    <dbReference type="NCBI Taxonomy" id="402998"/>
    <lineage>
        <taxon>Eukaryota</taxon>
        <taxon>Viridiplantae</taxon>
        <taxon>Streptophyta</taxon>
        <taxon>Embryophyta</taxon>
        <taxon>Tracheophyta</taxon>
        <taxon>Spermatophyta</taxon>
        <taxon>Magnoliopsida</taxon>
        <taxon>eudicotyledons</taxon>
        <taxon>Gunneridae</taxon>
        <taxon>Pentapetalae</taxon>
        <taxon>asterids</taxon>
        <taxon>lamiids</taxon>
        <taxon>Solanales</taxon>
        <taxon>Solanaceae</taxon>
        <taxon>Solanoideae</taxon>
        <taxon>Hyoscyameae</taxon>
        <taxon>Anisodus</taxon>
    </lineage>
</organism>
<reference evidence="2" key="1">
    <citation type="journal article" date="2023" name="Proc. Natl. Acad. Sci. U.S.A.">
        <title>Genomic and structural basis for evolution of tropane alkaloid biosynthesis.</title>
        <authorList>
            <person name="Wanga Y.-J."/>
            <person name="Taina T."/>
            <person name="Yua J.-Y."/>
            <person name="Lia J."/>
            <person name="Xua B."/>
            <person name="Chenc J."/>
            <person name="D'Auriad J.C."/>
            <person name="Huanga J.-P."/>
            <person name="Huanga S.-X."/>
        </authorList>
    </citation>
    <scope>NUCLEOTIDE SEQUENCE [LARGE SCALE GENOMIC DNA]</scope>
    <source>
        <strain evidence="2">cv. KIB-2019</strain>
    </source>
</reference>
<dbReference type="AlphaFoldDB" id="A0A9Q1L157"/>
<comment type="caution">
    <text evidence="1">The sequence shown here is derived from an EMBL/GenBank/DDBJ whole genome shotgun (WGS) entry which is preliminary data.</text>
</comment>